<comment type="caution">
    <text evidence="3">The sequence shown here is derived from an EMBL/GenBank/DDBJ whole genome shotgun (WGS) entry which is preliminary data.</text>
</comment>
<dbReference type="AlphaFoldDB" id="A0A550CPI3"/>
<proteinExistence type="predicted"/>
<evidence type="ECO:0000313" key="4">
    <source>
        <dbReference type="Proteomes" id="UP000320762"/>
    </source>
</evidence>
<evidence type="ECO:0000313" key="3">
    <source>
        <dbReference type="EMBL" id="TRM66687.1"/>
    </source>
</evidence>
<organism evidence="3 4">
    <name type="scientific">Schizophyllum amplum</name>
    <dbReference type="NCBI Taxonomy" id="97359"/>
    <lineage>
        <taxon>Eukaryota</taxon>
        <taxon>Fungi</taxon>
        <taxon>Dikarya</taxon>
        <taxon>Basidiomycota</taxon>
        <taxon>Agaricomycotina</taxon>
        <taxon>Agaricomycetes</taxon>
        <taxon>Agaricomycetidae</taxon>
        <taxon>Agaricales</taxon>
        <taxon>Schizophyllaceae</taxon>
        <taxon>Schizophyllum</taxon>
    </lineage>
</organism>
<feature type="domain" description="SMODS and SLOG-associating 2TM effector" evidence="2">
    <location>
        <begin position="26"/>
        <end position="125"/>
    </location>
</feature>
<name>A0A550CPI3_9AGAR</name>
<dbReference type="STRING" id="97359.A0A550CPI3"/>
<gene>
    <name evidence="3" type="ORF">BD626DRAFT_565784</name>
</gene>
<keyword evidence="1" id="KW-0812">Transmembrane</keyword>
<accession>A0A550CPI3</accession>
<dbReference type="NCBIfam" id="NF033635">
    <property type="entry name" value="SLATT_fungal"/>
    <property type="match status" value="1"/>
</dbReference>
<dbReference type="OrthoDB" id="3245801at2759"/>
<protein>
    <recommendedName>
        <fullName evidence="2">SMODS and SLOG-associating 2TM effector domain-containing protein</fullName>
    </recommendedName>
</protein>
<dbReference type="InterPro" id="IPR041622">
    <property type="entry name" value="SLATT_fungi"/>
</dbReference>
<sequence length="137" mass="15042">MARIKNAEIQIFQDGLCAYIQGSSKSERNRAARKARISGWAINIAIGLQVALGTLTTMLSAITIGRETSIVTAVLGGLATLVASYSARVRGTDEPEASLRRVKDMELFIRECEAFQMDHGYLVDDPHFESVVRAMRP</sequence>
<feature type="transmembrane region" description="Helical" evidence="1">
    <location>
        <begin position="40"/>
        <end position="64"/>
    </location>
</feature>
<dbReference type="EMBL" id="VDMD01000003">
    <property type="protein sequence ID" value="TRM66687.1"/>
    <property type="molecule type" value="Genomic_DNA"/>
</dbReference>
<dbReference type="Pfam" id="PF18142">
    <property type="entry name" value="SLATT_fungal"/>
    <property type="match status" value="1"/>
</dbReference>
<feature type="transmembrane region" description="Helical" evidence="1">
    <location>
        <begin position="70"/>
        <end position="87"/>
    </location>
</feature>
<evidence type="ECO:0000259" key="2">
    <source>
        <dbReference type="Pfam" id="PF18142"/>
    </source>
</evidence>
<keyword evidence="4" id="KW-1185">Reference proteome</keyword>
<keyword evidence="1" id="KW-0472">Membrane</keyword>
<dbReference type="Proteomes" id="UP000320762">
    <property type="component" value="Unassembled WGS sequence"/>
</dbReference>
<evidence type="ECO:0000256" key="1">
    <source>
        <dbReference type="SAM" id="Phobius"/>
    </source>
</evidence>
<reference evidence="3 4" key="1">
    <citation type="journal article" date="2019" name="New Phytol.">
        <title>Comparative genomics reveals unique wood-decay strategies and fruiting body development in the Schizophyllaceae.</title>
        <authorList>
            <person name="Almasi E."/>
            <person name="Sahu N."/>
            <person name="Krizsan K."/>
            <person name="Balint B."/>
            <person name="Kovacs G.M."/>
            <person name="Kiss B."/>
            <person name="Cseklye J."/>
            <person name="Drula E."/>
            <person name="Henrissat B."/>
            <person name="Nagy I."/>
            <person name="Chovatia M."/>
            <person name="Adam C."/>
            <person name="LaButti K."/>
            <person name="Lipzen A."/>
            <person name="Riley R."/>
            <person name="Grigoriev I.V."/>
            <person name="Nagy L.G."/>
        </authorList>
    </citation>
    <scope>NUCLEOTIDE SEQUENCE [LARGE SCALE GENOMIC DNA]</scope>
    <source>
        <strain evidence="3 4">NL-1724</strain>
    </source>
</reference>
<keyword evidence="1" id="KW-1133">Transmembrane helix</keyword>